<reference evidence="2" key="1">
    <citation type="journal article" date="2020" name="Nature">
        <title>Giant virus diversity and host interactions through global metagenomics.</title>
        <authorList>
            <person name="Schulz F."/>
            <person name="Roux S."/>
            <person name="Paez-Espino D."/>
            <person name="Jungbluth S."/>
            <person name="Walsh D.A."/>
            <person name="Denef V.J."/>
            <person name="McMahon K.D."/>
            <person name="Konstantinidis K.T."/>
            <person name="Eloe-Fadrosh E.A."/>
            <person name="Kyrpides N.C."/>
            <person name="Woyke T."/>
        </authorList>
    </citation>
    <scope>NUCLEOTIDE SEQUENCE</scope>
    <source>
        <strain evidence="2">GVMAG-M-3300023174-3</strain>
    </source>
</reference>
<dbReference type="AlphaFoldDB" id="A0A6C0DNY5"/>
<proteinExistence type="predicted"/>
<keyword evidence="1" id="KW-1133">Transmembrane helix</keyword>
<dbReference type="EMBL" id="MN739647">
    <property type="protein sequence ID" value="QHT18034.1"/>
    <property type="molecule type" value="Genomic_DNA"/>
</dbReference>
<evidence type="ECO:0000313" key="2">
    <source>
        <dbReference type="EMBL" id="QHT18034.1"/>
    </source>
</evidence>
<feature type="transmembrane region" description="Helical" evidence="1">
    <location>
        <begin position="63"/>
        <end position="81"/>
    </location>
</feature>
<keyword evidence="1" id="KW-0812">Transmembrane</keyword>
<evidence type="ECO:0000256" key="1">
    <source>
        <dbReference type="SAM" id="Phobius"/>
    </source>
</evidence>
<accession>A0A6C0DNY5</accession>
<feature type="transmembrane region" description="Helical" evidence="1">
    <location>
        <begin position="24"/>
        <end position="51"/>
    </location>
</feature>
<organism evidence="2">
    <name type="scientific">viral metagenome</name>
    <dbReference type="NCBI Taxonomy" id="1070528"/>
    <lineage>
        <taxon>unclassified sequences</taxon>
        <taxon>metagenomes</taxon>
        <taxon>organismal metagenomes</taxon>
    </lineage>
</organism>
<name>A0A6C0DNY5_9ZZZZ</name>
<keyword evidence="1" id="KW-0472">Membrane</keyword>
<sequence length="111" mass="13022">MFTELYLDTTNPHLSLSQFVQPNMLVRILFSVVFHTLIYAFFVNLASYIFFGKALAYAVQLRLVLSLIVVMLVGFVARFYHVQDVYNAYDKDDKKTREHLDKLYVGWIFIS</sequence>
<protein>
    <submittedName>
        <fullName evidence="2">Uncharacterized protein</fullName>
    </submittedName>
</protein>